<keyword evidence="1" id="KW-0245">EGF-like domain</keyword>
<feature type="transmembrane region" description="Helical" evidence="3">
    <location>
        <begin position="322"/>
        <end position="346"/>
    </location>
</feature>
<evidence type="ECO:0000313" key="6">
    <source>
        <dbReference type="EMBL" id="KAF6441569.1"/>
    </source>
</evidence>
<accession>A0A7J8F2C9</accession>
<dbReference type="Gene3D" id="2.10.25.10">
    <property type="entry name" value="Laminin"/>
    <property type="match status" value="1"/>
</dbReference>
<keyword evidence="3" id="KW-0812">Transmembrane</keyword>
<evidence type="ECO:0000256" key="1">
    <source>
        <dbReference type="PROSITE-ProRule" id="PRU00076"/>
    </source>
</evidence>
<keyword evidence="3" id="KW-1133">Transmembrane helix</keyword>
<dbReference type="EMBL" id="JACASE010000008">
    <property type="protein sequence ID" value="KAF6441569.1"/>
    <property type="molecule type" value="Genomic_DNA"/>
</dbReference>
<proteinExistence type="predicted"/>
<dbReference type="Gene3D" id="3.30.70.960">
    <property type="entry name" value="SEA domain"/>
    <property type="match status" value="1"/>
</dbReference>
<feature type="domain" description="SEA" evidence="4">
    <location>
        <begin position="116"/>
        <end position="239"/>
    </location>
</feature>
<keyword evidence="1" id="KW-1015">Disulfide bond</keyword>
<protein>
    <submittedName>
        <fullName evidence="6">Mucin 3A, cell surface associated</fullName>
    </submittedName>
</protein>
<dbReference type="Pfam" id="PF01390">
    <property type="entry name" value="SEA"/>
    <property type="match status" value="1"/>
</dbReference>
<evidence type="ECO:0000259" key="5">
    <source>
        <dbReference type="PROSITE" id="PS50026"/>
    </source>
</evidence>
<dbReference type="InterPro" id="IPR000082">
    <property type="entry name" value="SEA_dom"/>
</dbReference>
<sequence>MTSSKSTSATPVTTRAPAKTVTTTQTPTNFLSSRTTSTTTQMITQSRLTTTPGTCVNGGTWIQDRCLCPSGYSGDRCELRKTRCQNGGQWDGLKCHCPKTFYGPRCEFAVEQVELDTVDAEVGMEVSVQQDFTSELNDNTSEAYMNFRKTFQNQMQKIYQNVQGFKDVKILSLRNGSIVVDYLVLLELPFSVQMESTYENVKTTLKKELQNASQDQDNCQNNQALCFKPDSIKVNNNTKTELTLEAICRRAAPQSYEDFYFPLVEKNKLRCVTNCTSGVDGAIDCNQGQCFLERSGPSCRCFFTDTHWFSGPRCEVAIAWKALVGGLVGAGALLLLLVAPSVFVVCSRSRRKNGQGRGGSLDNDTRWLEMWDENTVGTFTNSGFEDDRTVKEENFHVDLENVDTSMKVYIQRPEMAMSSL</sequence>
<evidence type="ECO:0000259" key="4">
    <source>
        <dbReference type="PROSITE" id="PS50024"/>
    </source>
</evidence>
<dbReference type="InterPro" id="IPR036364">
    <property type="entry name" value="SEA_dom_sf"/>
</dbReference>
<dbReference type="PROSITE" id="PS50024">
    <property type="entry name" value="SEA"/>
    <property type="match status" value="1"/>
</dbReference>
<reference evidence="6 7" key="1">
    <citation type="journal article" date="2020" name="Nature">
        <title>Six reference-quality genomes reveal evolution of bat adaptations.</title>
        <authorList>
            <person name="Jebb D."/>
            <person name="Huang Z."/>
            <person name="Pippel M."/>
            <person name="Hughes G.M."/>
            <person name="Lavrichenko K."/>
            <person name="Devanna P."/>
            <person name="Winkler S."/>
            <person name="Jermiin L.S."/>
            <person name="Skirmuntt E.C."/>
            <person name="Katzourakis A."/>
            <person name="Burkitt-Gray L."/>
            <person name="Ray D.A."/>
            <person name="Sullivan K.A.M."/>
            <person name="Roscito J.G."/>
            <person name="Kirilenko B.M."/>
            <person name="Davalos L.M."/>
            <person name="Corthals A.P."/>
            <person name="Power M.L."/>
            <person name="Jones G."/>
            <person name="Ransome R.D."/>
            <person name="Dechmann D.K.N."/>
            <person name="Locatelli A.G."/>
            <person name="Puechmaille S.J."/>
            <person name="Fedrigo O."/>
            <person name="Jarvis E.D."/>
            <person name="Hiller M."/>
            <person name="Vernes S.C."/>
            <person name="Myers E.W."/>
            <person name="Teeling E.C."/>
        </authorList>
    </citation>
    <scope>NUCLEOTIDE SEQUENCE [LARGE SCALE GENOMIC DNA]</scope>
    <source>
        <strain evidence="6">MRouAeg1</strain>
        <tissue evidence="6">Muscle</tissue>
    </source>
</reference>
<dbReference type="PROSITE" id="PS50026">
    <property type="entry name" value="EGF_3"/>
    <property type="match status" value="1"/>
</dbReference>
<dbReference type="InterPro" id="IPR000742">
    <property type="entry name" value="EGF"/>
</dbReference>
<dbReference type="Proteomes" id="UP000593571">
    <property type="component" value="Unassembled WGS sequence"/>
</dbReference>
<dbReference type="PANTHER" id="PTHR37999:SF2">
    <property type="entry name" value="MUCIN-17"/>
    <property type="match status" value="1"/>
</dbReference>
<feature type="domain" description="EGF-like" evidence="5">
    <location>
        <begin position="73"/>
        <end position="107"/>
    </location>
</feature>
<evidence type="ECO:0000313" key="7">
    <source>
        <dbReference type="Proteomes" id="UP000593571"/>
    </source>
</evidence>
<evidence type="ECO:0000256" key="2">
    <source>
        <dbReference type="SAM" id="MobiDB-lite"/>
    </source>
</evidence>
<evidence type="ECO:0000256" key="3">
    <source>
        <dbReference type="SAM" id="Phobius"/>
    </source>
</evidence>
<dbReference type="SUPFAM" id="SSF82671">
    <property type="entry name" value="SEA domain"/>
    <property type="match status" value="1"/>
</dbReference>
<comment type="caution">
    <text evidence="6">The sequence shown here is derived from an EMBL/GenBank/DDBJ whole genome shotgun (WGS) entry which is preliminary data.</text>
</comment>
<dbReference type="SMART" id="SM00200">
    <property type="entry name" value="SEA"/>
    <property type="match status" value="1"/>
</dbReference>
<dbReference type="InterPro" id="IPR053311">
    <property type="entry name" value="Mucosal_Integrity_Assoc"/>
</dbReference>
<keyword evidence="3" id="KW-0472">Membrane</keyword>
<dbReference type="AlphaFoldDB" id="A0A7J8F2C9"/>
<dbReference type="PANTHER" id="PTHR37999">
    <property type="entry name" value="MUCIN-17"/>
    <property type="match status" value="1"/>
</dbReference>
<comment type="caution">
    <text evidence="1">Lacks conserved residue(s) required for the propagation of feature annotation.</text>
</comment>
<feature type="compositionally biased region" description="Low complexity" evidence="2">
    <location>
        <begin position="9"/>
        <end position="40"/>
    </location>
</feature>
<gene>
    <name evidence="6" type="ORF">HJG63_013720</name>
</gene>
<organism evidence="6 7">
    <name type="scientific">Rousettus aegyptiacus</name>
    <name type="common">Egyptian fruit bat</name>
    <name type="synonym">Pteropus aegyptiacus</name>
    <dbReference type="NCBI Taxonomy" id="9407"/>
    <lineage>
        <taxon>Eukaryota</taxon>
        <taxon>Metazoa</taxon>
        <taxon>Chordata</taxon>
        <taxon>Craniata</taxon>
        <taxon>Vertebrata</taxon>
        <taxon>Euteleostomi</taxon>
        <taxon>Mammalia</taxon>
        <taxon>Eutheria</taxon>
        <taxon>Laurasiatheria</taxon>
        <taxon>Chiroptera</taxon>
        <taxon>Yinpterochiroptera</taxon>
        <taxon>Pteropodoidea</taxon>
        <taxon>Pteropodidae</taxon>
        <taxon>Rousettinae</taxon>
        <taxon>Rousettus</taxon>
    </lineage>
</organism>
<feature type="region of interest" description="Disordered" evidence="2">
    <location>
        <begin position="1"/>
        <end position="40"/>
    </location>
</feature>
<name>A0A7J8F2C9_ROUAE</name>
<keyword evidence="7" id="KW-1185">Reference proteome</keyword>
<feature type="disulfide bond" evidence="1">
    <location>
        <begin position="97"/>
        <end position="106"/>
    </location>
</feature>
<dbReference type="PROSITE" id="PS00022">
    <property type="entry name" value="EGF_1"/>
    <property type="match status" value="1"/>
</dbReference>
<dbReference type="GO" id="GO:0071944">
    <property type="term" value="C:cell periphery"/>
    <property type="evidence" value="ECO:0007669"/>
    <property type="project" value="UniProtKB-ARBA"/>
</dbReference>